<comment type="caution">
    <text evidence="1">The sequence shown here is derived from an EMBL/GenBank/DDBJ whole genome shotgun (WGS) entry which is preliminary data.</text>
</comment>
<accession>A0ACB9RQ24</accession>
<organism evidence="1 2">
    <name type="scientific">Melastoma candidum</name>
    <dbReference type="NCBI Taxonomy" id="119954"/>
    <lineage>
        <taxon>Eukaryota</taxon>
        <taxon>Viridiplantae</taxon>
        <taxon>Streptophyta</taxon>
        <taxon>Embryophyta</taxon>
        <taxon>Tracheophyta</taxon>
        <taxon>Spermatophyta</taxon>
        <taxon>Magnoliopsida</taxon>
        <taxon>eudicotyledons</taxon>
        <taxon>Gunneridae</taxon>
        <taxon>Pentapetalae</taxon>
        <taxon>rosids</taxon>
        <taxon>malvids</taxon>
        <taxon>Myrtales</taxon>
        <taxon>Melastomataceae</taxon>
        <taxon>Melastomatoideae</taxon>
        <taxon>Melastomateae</taxon>
        <taxon>Melastoma</taxon>
    </lineage>
</organism>
<gene>
    <name evidence="1" type="ORF">MLD38_005814</name>
</gene>
<evidence type="ECO:0000313" key="1">
    <source>
        <dbReference type="EMBL" id="KAI4379533.1"/>
    </source>
</evidence>
<evidence type="ECO:0000313" key="2">
    <source>
        <dbReference type="Proteomes" id="UP001057402"/>
    </source>
</evidence>
<protein>
    <submittedName>
        <fullName evidence="1">Uncharacterized protein</fullName>
    </submittedName>
</protein>
<reference evidence="2" key="1">
    <citation type="journal article" date="2023" name="Front. Plant Sci.">
        <title>Chromosomal-level genome assembly of Melastoma candidum provides insights into trichome evolution.</title>
        <authorList>
            <person name="Zhong Y."/>
            <person name="Wu W."/>
            <person name="Sun C."/>
            <person name="Zou P."/>
            <person name="Liu Y."/>
            <person name="Dai S."/>
            <person name="Zhou R."/>
        </authorList>
    </citation>
    <scope>NUCLEOTIDE SEQUENCE [LARGE SCALE GENOMIC DNA]</scope>
</reference>
<name>A0ACB9RQ24_9MYRT</name>
<sequence length="161" mass="17699">MSVQGYVYQYIAFVRAVQDSVVACVRAPVARPQGIVQAPRSCFEWTGKVTVGEEVPCSDESVDCCGDVELLGQVSVDKKQGELRLTFPEKFSVGPEILSNVADFKILCSTILPKLLALEQAVSRILLGRNELNFECLSSQQSMMSVELDGWNQSSTSLIIY</sequence>
<proteinExistence type="predicted"/>
<keyword evidence="2" id="KW-1185">Reference proteome</keyword>
<dbReference type="EMBL" id="CM042882">
    <property type="protein sequence ID" value="KAI4379533.1"/>
    <property type="molecule type" value="Genomic_DNA"/>
</dbReference>
<dbReference type="Proteomes" id="UP001057402">
    <property type="component" value="Chromosome 3"/>
</dbReference>